<dbReference type="Proteomes" id="UP000640614">
    <property type="component" value="Unassembled WGS sequence"/>
</dbReference>
<dbReference type="EMBL" id="PRDM01000005">
    <property type="protein sequence ID" value="MBE8727493.1"/>
    <property type="molecule type" value="Genomic_DNA"/>
</dbReference>
<keyword evidence="3" id="KW-1185">Reference proteome</keyword>
<evidence type="ECO:0000259" key="1">
    <source>
        <dbReference type="Pfam" id="PF15567"/>
    </source>
</evidence>
<name>A0ABR9TQ78_9FLAO</name>
<sequence>MISFEQARKIMTDRLEKNSSFFDEDSLIILDEYTIEKPYGWIFSYTYKLLHETQNPKYLIAGNVPIIVSRKDGQEIPCSPYDEIGQEFEEDEKIWNLVLTPDIPLDNAKLIALKNKLNLSLNTLKEIKENPAYLLDSGSEFRLKSLQSELQNIGVETKLFFSWEN</sequence>
<reference evidence="2 3" key="1">
    <citation type="submission" date="2018-07" db="EMBL/GenBank/DDBJ databases">
        <title>Genome assembly of strain KB82.</title>
        <authorList>
            <person name="Kukolya J."/>
            <person name="Horvath B."/>
            <person name="Nagy I."/>
            <person name="Toth A."/>
        </authorList>
    </citation>
    <scope>NUCLEOTIDE SEQUENCE [LARGE SCALE GENOMIC DNA]</scope>
    <source>
        <strain evidence="2 3">Kb82</strain>
    </source>
</reference>
<accession>A0ABR9TQ78</accession>
<evidence type="ECO:0000313" key="2">
    <source>
        <dbReference type="EMBL" id="MBE8727493.1"/>
    </source>
</evidence>
<gene>
    <name evidence="2" type="ORF">C4F50_21470</name>
</gene>
<evidence type="ECO:0000313" key="3">
    <source>
        <dbReference type="Proteomes" id="UP000640614"/>
    </source>
</evidence>
<dbReference type="InterPro" id="IPR029082">
    <property type="entry name" value="Imm35"/>
</dbReference>
<organism evidence="2 3">
    <name type="scientific">Flavobacterium hungaricum</name>
    <dbReference type="NCBI Taxonomy" id="2082725"/>
    <lineage>
        <taxon>Bacteria</taxon>
        <taxon>Pseudomonadati</taxon>
        <taxon>Bacteroidota</taxon>
        <taxon>Flavobacteriia</taxon>
        <taxon>Flavobacteriales</taxon>
        <taxon>Flavobacteriaceae</taxon>
        <taxon>Flavobacterium</taxon>
    </lineage>
</organism>
<dbReference type="Pfam" id="PF15567">
    <property type="entry name" value="Imm35"/>
    <property type="match status" value="1"/>
</dbReference>
<protein>
    <recommendedName>
        <fullName evidence="1">Immunity protein 35 domain-containing protein</fullName>
    </recommendedName>
</protein>
<proteinExistence type="predicted"/>
<comment type="caution">
    <text evidence="2">The sequence shown here is derived from an EMBL/GenBank/DDBJ whole genome shotgun (WGS) entry which is preliminary data.</text>
</comment>
<feature type="domain" description="Immunity protein 35" evidence="1">
    <location>
        <begin position="7"/>
        <end position="79"/>
    </location>
</feature>